<dbReference type="Proteomes" id="UP001060215">
    <property type="component" value="Chromosome 8"/>
</dbReference>
<name>A0ACC0GM52_9ERIC</name>
<accession>A0ACC0GM52</accession>
<organism evidence="1 2">
    <name type="scientific">Camellia lanceoleosa</name>
    <dbReference type="NCBI Taxonomy" id="1840588"/>
    <lineage>
        <taxon>Eukaryota</taxon>
        <taxon>Viridiplantae</taxon>
        <taxon>Streptophyta</taxon>
        <taxon>Embryophyta</taxon>
        <taxon>Tracheophyta</taxon>
        <taxon>Spermatophyta</taxon>
        <taxon>Magnoliopsida</taxon>
        <taxon>eudicotyledons</taxon>
        <taxon>Gunneridae</taxon>
        <taxon>Pentapetalae</taxon>
        <taxon>asterids</taxon>
        <taxon>Ericales</taxon>
        <taxon>Theaceae</taxon>
        <taxon>Camellia</taxon>
    </lineage>
</organism>
<protein>
    <submittedName>
        <fullName evidence="1">Protein transport protein Sec61 subunit beta</fullName>
    </submittedName>
</protein>
<keyword evidence="2" id="KW-1185">Reference proteome</keyword>
<proteinExistence type="predicted"/>
<evidence type="ECO:0000313" key="2">
    <source>
        <dbReference type="Proteomes" id="UP001060215"/>
    </source>
</evidence>
<reference evidence="1 2" key="1">
    <citation type="journal article" date="2022" name="Plant J.">
        <title>Chromosome-level genome of Camellia lanceoleosa provides a valuable resource for understanding genome evolution and self-incompatibility.</title>
        <authorList>
            <person name="Gong W."/>
            <person name="Xiao S."/>
            <person name="Wang L."/>
            <person name="Liao Z."/>
            <person name="Chang Y."/>
            <person name="Mo W."/>
            <person name="Hu G."/>
            <person name="Li W."/>
            <person name="Zhao G."/>
            <person name="Zhu H."/>
            <person name="Hu X."/>
            <person name="Ji K."/>
            <person name="Xiang X."/>
            <person name="Song Q."/>
            <person name="Yuan D."/>
            <person name="Jin S."/>
            <person name="Zhang L."/>
        </authorList>
    </citation>
    <scope>NUCLEOTIDE SEQUENCE [LARGE SCALE GENOMIC DNA]</scope>
    <source>
        <strain evidence="1">SQ_2022a</strain>
    </source>
</reference>
<evidence type="ECO:0000313" key="1">
    <source>
        <dbReference type="EMBL" id="KAI8001552.1"/>
    </source>
</evidence>
<gene>
    <name evidence="1" type="ORF">LOK49_LG09G00825</name>
</gene>
<dbReference type="EMBL" id="CM045765">
    <property type="protein sequence ID" value="KAI8001552.1"/>
    <property type="molecule type" value="Genomic_DNA"/>
</dbReference>
<sequence>MKPSHTNNRLTKISSSRAQLFSSLASPIRISSRFSFSFFGIGSNVLRFYTDNAPSLKISPNVVLVMSLCFFGFTITLHVFGKLYRYRSGAPRA</sequence>
<comment type="caution">
    <text evidence="1">The sequence shown here is derived from an EMBL/GenBank/DDBJ whole genome shotgun (WGS) entry which is preliminary data.</text>
</comment>